<organism evidence="1 2">
    <name type="scientific">Allobranchiibius huperziae</name>
    <dbReference type="NCBI Taxonomy" id="1874116"/>
    <lineage>
        <taxon>Bacteria</taxon>
        <taxon>Bacillati</taxon>
        <taxon>Actinomycetota</taxon>
        <taxon>Actinomycetes</taxon>
        <taxon>Micrococcales</taxon>
        <taxon>Dermacoccaceae</taxon>
        <taxon>Allobranchiibius</taxon>
    </lineage>
</organism>
<dbReference type="RefSeq" id="WP_179483187.1">
    <property type="nucleotide sequence ID" value="NZ_JACCFW010000001.1"/>
</dbReference>
<dbReference type="InterPro" id="IPR036102">
    <property type="entry name" value="OsmC/Ohrsf"/>
</dbReference>
<name>A0A853DH32_9MICO</name>
<dbReference type="SUPFAM" id="SSF82784">
    <property type="entry name" value="OsmC-like"/>
    <property type="match status" value="1"/>
</dbReference>
<reference evidence="1 2" key="1">
    <citation type="submission" date="2020-07" db="EMBL/GenBank/DDBJ databases">
        <title>Sequencing the genomes of 1000 actinobacteria strains.</title>
        <authorList>
            <person name="Klenk H.-P."/>
        </authorList>
    </citation>
    <scope>NUCLEOTIDE SEQUENCE [LARGE SCALE GENOMIC DNA]</scope>
    <source>
        <strain evidence="1 2">DSM 29531</strain>
    </source>
</reference>
<evidence type="ECO:0000313" key="1">
    <source>
        <dbReference type="EMBL" id="NYJ76088.1"/>
    </source>
</evidence>
<protein>
    <submittedName>
        <fullName evidence="1">Organic hydroperoxide reductase OsmC/OhrA</fullName>
    </submittedName>
</protein>
<dbReference type="PANTHER" id="PTHR42830">
    <property type="entry name" value="OSMOTICALLY INDUCIBLE FAMILY PROTEIN"/>
    <property type="match status" value="1"/>
</dbReference>
<sequence>MVIEHRYAARLRWSGSTGVGYDRYPREHEVVVAGESLRMSSDPHFGGDPASRNPEQLLVMAASSCQLLSFLAVAARARLDVLAYDDDAAGLMTQGDGPAWVELIQLRPRIELAAGSRTDQLQRLVEIAHRECFIARSLRSGMKIEATIVVEGQDVAVVRVADAAAPRVEPQRG</sequence>
<dbReference type="InterPro" id="IPR015946">
    <property type="entry name" value="KH_dom-like_a/b"/>
</dbReference>
<accession>A0A853DH32</accession>
<keyword evidence="2" id="KW-1185">Reference proteome</keyword>
<dbReference type="InterPro" id="IPR052707">
    <property type="entry name" value="OsmC_Ohr_Peroxiredoxin"/>
</dbReference>
<dbReference type="PANTHER" id="PTHR42830:SF2">
    <property type="entry name" value="OSMC_OHR FAMILY PROTEIN"/>
    <property type="match status" value="1"/>
</dbReference>
<proteinExistence type="predicted"/>
<evidence type="ECO:0000313" key="2">
    <source>
        <dbReference type="Proteomes" id="UP000571817"/>
    </source>
</evidence>
<gene>
    <name evidence="1" type="ORF">HNR15_003051</name>
</gene>
<comment type="caution">
    <text evidence="1">The sequence shown here is derived from an EMBL/GenBank/DDBJ whole genome shotgun (WGS) entry which is preliminary data.</text>
</comment>
<dbReference type="AlphaFoldDB" id="A0A853DH32"/>
<dbReference type="InterPro" id="IPR003718">
    <property type="entry name" value="OsmC/Ohr_fam"/>
</dbReference>
<dbReference type="Proteomes" id="UP000571817">
    <property type="component" value="Unassembled WGS sequence"/>
</dbReference>
<dbReference type="EMBL" id="JACCFW010000001">
    <property type="protein sequence ID" value="NYJ76088.1"/>
    <property type="molecule type" value="Genomic_DNA"/>
</dbReference>
<dbReference type="Gene3D" id="3.30.300.20">
    <property type="match status" value="1"/>
</dbReference>
<dbReference type="Pfam" id="PF02566">
    <property type="entry name" value="OsmC"/>
    <property type="match status" value="1"/>
</dbReference>